<feature type="compositionally biased region" description="Polar residues" evidence="1">
    <location>
        <begin position="537"/>
        <end position="570"/>
    </location>
</feature>
<gene>
    <name evidence="2" type="ORF">SmJEL517_g01624</name>
</gene>
<dbReference type="OrthoDB" id="271725at2759"/>
<dbReference type="InterPro" id="IPR035979">
    <property type="entry name" value="RBD_domain_sf"/>
</dbReference>
<dbReference type="AlphaFoldDB" id="A0A507CFE5"/>
<dbReference type="Proteomes" id="UP000319731">
    <property type="component" value="Unassembled WGS sequence"/>
</dbReference>
<dbReference type="EMBL" id="QEAO01000005">
    <property type="protein sequence ID" value="TPX36305.1"/>
    <property type="molecule type" value="Genomic_DNA"/>
</dbReference>
<proteinExistence type="predicted"/>
<evidence type="ECO:0000256" key="1">
    <source>
        <dbReference type="SAM" id="MobiDB-lite"/>
    </source>
</evidence>
<dbReference type="RefSeq" id="XP_031026618.1">
    <property type="nucleotide sequence ID" value="XM_031167552.1"/>
</dbReference>
<reference evidence="2 3" key="1">
    <citation type="journal article" date="2019" name="Sci. Rep.">
        <title>Comparative genomics of chytrid fungi reveal insights into the obligate biotrophic and pathogenic lifestyle of Synchytrium endobioticum.</title>
        <authorList>
            <person name="van de Vossenberg B.T.L.H."/>
            <person name="Warris S."/>
            <person name="Nguyen H.D.T."/>
            <person name="van Gent-Pelzer M.P.E."/>
            <person name="Joly D.L."/>
            <person name="van de Geest H.C."/>
            <person name="Bonants P.J.M."/>
            <person name="Smith D.S."/>
            <person name="Levesque C.A."/>
            <person name="van der Lee T.A.J."/>
        </authorList>
    </citation>
    <scope>NUCLEOTIDE SEQUENCE [LARGE SCALE GENOMIC DNA]</scope>
    <source>
        <strain evidence="2 3">JEL517</strain>
    </source>
</reference>
<accession>A0A507CFE5</accession>
<sequence>MTVAPSVATNTLHVTYDPRLTDRGDLYVTFRGLAGFELVGLYESYLFVRFETPVFAALALCKPRPVGVITYEAAKHRYTIPYPQPQDDNDGPCAVLHITHMPSGWTQVEMTKIFQLFDGFVRATFHEKYSYCHFLTHEAAARARKELRCSTNLVVSFAKVFKEQRIPMAPQMDGGRPVPGGLAGQTPRTAYPPYSPSMNPVPASYSAPPRFLPRQPYISYELASNGYTTPPPYDLYSYRSPTHTIHRAHSASSLNHLYRRQYQLRTPPEEADDGLGEVIVHDDGEEDDDHLEANNSGDSILVDLAAELDTMSTHDRPDMTAYKYQQYLYPTHHSHSMPRKGSFGASSAYNMDTNRWSAPSNPSSASSSPLRSEYPDYDFVEREIVYGHHRNMPSYNDNLHVGRMRYRKTSDPLPARMDASATSRMDTFAIGSERARNARMSSPSMPNGNPGNSHHNGGMGTPSYLLNDLQQQQQDGRRSIDENSMGRRISTPQRERTSVYGAQQPQQQQQPTGSSRSSSPSSTSSNSSLQPHKSTEQDSSAHQQQLPQTQLYEHHLNQSLANPDQSPYTPSSQQQSSSDHAGMYQSVYPTTVSEPYGW</sequence>
<feature type="compositionally biased region" description="Low complexity" evidence="1">
    <location>
        <begin position="503"/>
        <end position="531"/>
    </location>
</feature>
<feature type="compositionally biased region" description="Low complexity" evidence="1">
    <location>
        <begin position="445"/>
        <end position="456"/>
    </location>
</feature>
<feature type="region of interest" description="Disordered" evidence="1">
    <location>
        <begin position="436"/>
        <end position="598"/>
    </location>
</feature>
<protein>
    <recommendedName>
        <fullName evidence="4">RRM domain-containing protein</fullName>
    </recommendedName>
</protein>
<evidence type="ECO:0008006" key="4">
    <source>
        <dbReference type="Google" id="ProtNLM"/>
    </source>
</evidence>
<organism evidence="2 3">
    <name type="scientific">Synchytrium microbalum</name>
    <dbReference type="NCBI Taxonomy" id="1806994"/>
    <lineage>
        <taxon>Eukaryota</taxon>
        <taxon>Fungi</taxon>
        <taxon>Fungi incertae sedis</taxon>
        <taxon>Chytridiomycota</taxon>
        <taxon>Chytridiomycota incertae sedis</taxon>
        <taxon>Chytridiomycetes</taxon>
        <taxon>Synchytriales</taxon>
        <taxon>Synchytriaceae</taxon>
        <taxon>Synchytrium</taxon>
    </lineage>
</organism>
<feature type="compositionally biased region" description="Polar residues" evidence="1">
    <location>
        <begin position="587"/>
        <end position="598"/>
    </location>
</feature>
<feature type="compositionally biased region" description="Basic and acidic residues" evidence="1">
    <location>
        <begin position="475"/>
        <end position="485"/>
    </location>
</feature>
<evidence type="ECO:0000313" key="3">
    <source>
        <dbReference type="Proteomes" id="UP000319731"/>
    </source>
</evidence>
<dbReference type="GO" id="GO:0003676">
    <property type="term" value="F:nucleic acid binding"/>
    <property type="evidence" value="ECO:0007669"/>
    <property type="project" value="InterPro"/>
</dbReference>
<comment type="caution">
    <text evidence="2">The sequence shown here is derived from an EMBL/GenBank/DDBJ whole genome shotgun (WGS) entry which is preliminary data.</text>
</comment>
<keyword evidence="3" id="KW-1185">Reference proteome</keyword>
<name>A0A507CFE5_9FUNG</name>
<evidence type="ECO:0000313" key="2">
    <source>
        <dbReference type="EMBL" id="TPX36305.1"/>
    </source>
</evidence>
<dbReference type="SUPFAM" id="SSF54928">
    <property type="entry name" value="RNA-binding domain, RBD"/>
    <property type="match status" value="1"/>
</dbReference>
<dbReference type="GeneID" id="42002849"/>